<feature type="region of interest" description="Disordered" evidence="1">
    <location>
        <begin position="1"/>
        <end position="103"/>
    </location>
</feature>
<dbReference type="AlphaFoldDB" id="A0A4Z2EJE6"/>
<sequence>MKIINSKPEVSLAAGRRGGGGDGPRAQDFPCPVSRVFLSQLRAGSMFTEEEEDEEEEEKEEEEGEKWRSEERKGGRRRGDKTGGLGGKETSGMENEGADGGKS</sequence>
<reference evidence="2 3" key="1">
    <citation type="submission" date="2019-03" db="EMBL/GenBank/DDBJ databases">
        <title>First draft genome of Liparis tanakae, snailfish: a comprehensive survey of snailfish specific genes.</title>
        <authorList>
            <person name="Kim W."/>
            <person name="Song I."/>
            <person name="Jeong J.-H."/>
            <person name="Kim D."/>
            <person name="Kim S."/>
            <person name="Ryu S."/>
            <person name="Song J.Y."/>
            <person name="Lee S.K."/>
        </authorList>
    </citation>
    <scope>NUCLEOTIDE SEQUENCE [LARGE SCALE GENOMIC DNA]</scope>
    <source>
        <tissue evidence="2">Muscle</tissue>
    </source>
</reference>
<dbReference type="Proteomes" id="UP000314294">
    <property type="component" value="Unassembled WGS sequence"/>
</dbReference>
<dbReference type="EMBL" id="SRLO01006883">
    <property type="protein sequence ID" value="TNN28462.1"/>
    <property type="molecule type" value="Genomic_DNA"/>
</dbReference>
<comment type="caution">
    <text evidence="2">The sequence shown here is derived from an EMBL/GenBank/DDBJ whole genome shotgun (WGS) entry which is preliminary data.</text>
</comment>
<organism evidence="2 3">
    <name type="scientific">Liparis tanakae</name>
    <name type="common">Tanaka's snailfish</name>
    <dbReference type="NCBI Taxonomy" id="230148"/>
    <lineage>
        <taxon>Eukaryota</taxon>
        <taxon>Metazoa</taxon>
        <taxon>Chordata</taxon>
        <taxon>Craniata</taxon>
        <taxon>Vertebrata</taxon>
        <taxon>Euteleostomi</taxon>
        <taxon>Actinopterygii</taxon>
        <taxon>Neopterygii</taxon>
        <taxon>Teleostei</taxon>
        <taxon>Neoteleostei</taxon>
        <taxon>Acanthomorphata</taxon>
        <taxon>Eupercaria</taxon>
        <taxon>Perciformes</taxon>
        <taxon>Cottioidei</taxon>
        <taxon>Cottales</taxon>
        <taxon>Liparidae</taxon>
        <taxon>Liparis</taxon>
    </lineage>
</organism>
<evidence type="ECO:0000313" key="2">
    <source>
        <dbReference type="EMBL" id="TNN28462.1"/>
    </source>
</evidence>
<feature type="compositionally biased region" description="Acidic residues" evidence="1">
    <location>
        <begin position="48"/>
        <end position="64"/>
    </location>
</feature>
<protein>
    <submittedName>
        <fullName evidence="2">Uncharacterized protein</fullName>
    </submittedName>
</protein>
<keyword evidence="3" id="KW-1185">Reference proteome</keyword>
<evidence type="ECO:0000256" key="1">
    <source>
        <dbReference type="SAM" id="MobiDB-lite"/>
    </source>
</evidence>
<proteinExistence type="predicted"/>
<name>A0A4Z2EJE6_9TELE</name>
<evidence type="ECO:0000313" key="3">
    <source>
        <dbReference type="Proteomes" id="UP000314294"/>
    </source>
</evidence>
<gene>
    <name evidence="2" type="ORF">EYF80_061390</name>
</gene>
<accession>A0A4Z2EJE6</accession>